<organism evidence="3 4">
    <name type="scientific">Hyaloscypha bicolor E</name>
    <dbReference type="NCBI Taxonomy" id="1095630"/>
    <lineage>
        <taxon>Eukaryota</taxon>
        <taxon>Fungi</taxon>
        <taxon>Dikarya</taxon>
        <taxon>Ascomycota</taxon>
        <taxon>Pezizomycotina</taxon>
        <taxon>Leotiomycetes</taxon>
        <taxon>Helotiales</taxon>
        <taxon>Hyaloscyphaceae</taxon>
        <taxon>Hyaloscypha</taxon>
        <taxon>Hyaloscypha bicolor</taxon>
    </lineage>
</organism>
<protein>
    <submittedName>
        <fullName evidence="3">Uncharacterized protein</fullName>
    </submittedName>
</protein>
<evidence type="ECO:0000256" key="2">
    <source>
        <dbReference type="SAM" id="Phobius"/>
    </source>
</evidence>
<accession>A0A2J6SEI7</accession>
<dbReference type="RefSeq" id="XP_024726081.1">
    <property type="nucleotide sequence ID" value="XM_024884294.1"/>
</dbReference>
<feature type="compositionally biased region" description="Polar residues" evidence="1">
    <location>
        <begin position="84"/>
        <end position="102"/>
    </location>
</feature>
<evidence type="ECO:0000313" key="4">
    <source>
        <dbReference type="Proteomes" id="UP000235371"/>
    </source>
</evidence>
<keyword evidence="4" id="KW-1185">Reference proteome</keyword>
<dbReference type="AlphaFoldDB" id="A0A2J6SEI7"/>
<evidence type="ECO:0000256" key="1">
    <source>
        <dbReference type="SAM" id="MobiDB-lite"/>
    </source>
</evidence>
<keyword evidence="2" id="KW-0812">Transmembrane</keyword>
<keyword evidence="2" id="KW-1133">Transmembrane helix</keyword>
<dbReference type="EMBL" id="KZ613921">
    <property type="protein sequence ID" value="PMD49177.1"/>
    <property type="molecule type" value="Genomic_DNA"/>
</dbReference>
<feature type="region of interest" description="Disordered" evidence="1">
    <location>
        <begin position="42"/>
        <end position="102"/>
    </location>
</feature>
<evidence type="ECO:0000313" key="3">
    <source>
        <dbReference type="EMBL" id="PMD49177.1"/>
    </source>
</evidence>
<dbReference type="Proteomes" id="UP000235371">
    <property type="component" value="Unassembled WGS sequence"/>
</dbReference>
<sequence length="102" mass="10873">MQGNAVIAVIIGGLTAMGLLLWGLSSWWLSLQRKWAEDLKARQDRQATTERAGTAIAARSPPPPRNPAAPRVHFASPVAWTAGRPQTPSPGSTDTSDLTQTS</sequence>
<reference evidence="3 4" key="1">
    <citation type="submission" date="2016-04" db="EMBL/GenBank/DDBJ databases">
        <title>A degradative enzymes factory behind the ericoid mycorrhizal symbiosis.</title>
        <authorList>
            <consortium name="DOE Joint Genome Institute"/>
            <person name="Martino E."/>
            <person name="Morin E."/>
            <person name="Grelet G."/>
            <person name="Kuo A."/>
            <person name="Kohler A."/>
            <person name="Daghino S."/>
            <person name="Barry K."/>
            <person name="Choi C."/>
            <person name="Cichocki N."/>
            <person name="Clum A."/>
            <person name="Copeland A."/>
            <person name="Hainaut M."/>
            <person name="Haridas S."/>
            <person name="Labutti K."/>
            <person name="Lindquist E."/>
            <person name="Lipzen A."/>
            <person name="Khouja H.-R."/>
            <person name="Murat C."/>
            <person name="Ohm R."/>
            <person name="Olson A."/>
            <person name="Spatafora J."/>
            <person name="Veneault-Fourrey C."/>
            <person name="Henrissat B."/>
            <person name="Grigoriev I."/>
            <person name="Martin F."/>
            <person name="Perotto S."/>
        </authorList>
    </citation>
    <scope>NUCLEOTIDE SEQUENCE [LARGE SCALE GENOMIC DNA]</scope>
    <source>
        <strain evidence="3 4">E</strain>
    </source>
</reference>
<feature type="transmembrane region" description="Helical" evidence="2">
    <location>
        <begin position="6"/>
        <end position="29"/>
    </location>
</feature>
<dbReference type="InParanoid" id="A0A2J6SEI7"/>
<keyword evidence="2" id="KW-0472">Membrane</keyword>
<proteinExistence type="predicted"/>
<name>A0A2J6SEI7_9HELO</name>
<gene>
    <name evidence="3" type="ORF">K444DRAFT_638692</name>
</gene>
<dbReference type="GeneID" id="36592371"/>